<proteinExistence type="predicted"/>
<reference evidence="2" key="1">
    <citation type="submission" date="2023-06" db="EMBL/GenBank/DDBJ databases">
        <title>Genomic of Agaribacillus aureum.</title>
        <authorList>
            <person name="Wang G."/>
        </authorList>
    </citation>
    <scope>NUCLEOTIDE SEQUENCE</scope>
    <source>
        <strain evidence="2">BMA12</strain>
    </source>
</reference>
<feature type="transmembrane region" description="Helical" evidence="1">
    <location>
        <begin position="12"/>
        <end position="35"/>
    </location>
</feature>
<gene>
    <name evidence="2" type="ORF">QQ020_22100</name>
</gene>
<organism evidence="2 3">
    <name type="scientific">Agaribacillus aureus</name>
    <dbReference type="NCBI Taxonomy" id="3051825"/>
    <lineage>
        <taxon>Bacteria</taxon>
        <taxon>Pseudomonadati</taxon>
        <taxon>Bacteroidota</taxon>
        <taxon>Cytophagia</taxon>
        <taxon>Cytophagales</taxon>
        <taxon>Splendidivirgaceae</taxon>
        <taxon>Agaribacillus</taxon>
    </lineage>
</organism>
<dbReference type="Proteomes" id="UP001172083">
    <property type="component" value="Unassembled WGS sequence"/>
</dbReference>
<dbReference type="EMBL" id="JAUJEB010000005">
    <property type="protein sequence ID" value="MDN5214788.1"/>
    <property type="molecule type" value="Genomic_DNA"/>
</dbReference>
<keyword evidence="3" id="KW-1185">Reference proteome</keyword>
<accession>A0ABT8LER4</accession>
<feature type="transmembrane region" description="Helical" evidence="1">
    <location>
        <begin position="41"/>
        <end position="59"/>
    </location>
</feature>
<protein>
    <submittedName>
        <fullName evidence="2">Uncharacterized protein</fullName>
    </submittedName>
</protein>
<keyword evidence="1" id="KW-0812">Transmembrane</keyword>
<evidence type="ECO:0000313" key="2">
    <source>
        <dbReference type="EMBL" id="MDN5214788.1"/>
    </source>
</evidence>
<dbReference type="RefSeq" id="WP_346760127.1">
    <property type="nucleotide sequence ID" value="NZ_JAUJEB010000005.1"/>
</dbReference>
<keyword evidence="1" id="KW-1133">Transmembrane helix</keyword>
<sequence>MKTNTYVQKTERFFPEGLVFGGILMILIGVGALVIKPLLGIILLPAGLSVVFLHYGILIDFEQKRYKEYWGLLGLRFGKWKVLPPVTYISLTKSRFSQQMGLRGATSTMRGVLYKGNLRLDDEEKILVIQSGKKEKVLQTLKYLATKMDIKLLDCTGSDHIWVEL</sequence>
<keyword evidence="1" id="KW-0472">Membrane</keyword>
<name>A0ABT8LER4_9BACT</name>
<evidence type="ECO:0000313" key="3">
    <source>
        <dbReference type="Proteomes" id="UP001172083"/>
    </source>
</evidence>
<evidence type="ECO:0000256" key="1">
    <source>
        <dbReference type="SAM" id="Phobius"/>
    </source>
</evidence>
<comment type="caution">
    <text evidence="2">The sequence shown here is derived from an EMBL/GenBank/DDBJ whole genome shotgun (WGS) entry which is preliminary data.</text>
</comment>